<comment type="similarity">
    <text evidence="18">Belongs to the THEM4/THEM5 thioesterase family.</text>
</comment>
<reference evidence="29 30" key="1">
    <citation type="journal article" date="2016" name="Genome Biol. Evol.">
        <title>Divergent and convergent evolution of fungal pathogenicity.</title>
        <authorList>
            <person name="Shang Y."/>
            <person name="Xiao G."/>
            <person name="Zheng P."/>
            <person name="Cen K."/>
            <person name="Zhan S."/>
            <person name="Wang C."/>
        </authorList>
    </citation>
    <scope>NUCLEOTIDE SEQUENCE [LARGE SCALE GENOMIC DNA]</scope>
    <source>
        <strain evidence="29 30">RCEF 264</strain>
    </source>
</reference>
<feature type="region of interest" description="Disordered" evidence="27">
    <location>
        <begin position="142"/>
        <end position="164"/>
    </location>
</feature>
<dbReference type="Pfam" id="PF03061">
    <property type="entry name" value="4HBT"/>
    <property type="match status" value="1"/>
</dbReference>
<evidence type="ECO:0000256" key="9">
    <source>
        <dbReference type="ARBA" id="ARBA00022801"/>
    </source>
</evidence>
<evidence type="ECO:0000256" key="4">
    <source>
        <dbReference type="ARBA" id="ARBA00004637"/>
    </source>
</evidence>
<evidence type="ECO:0000313" key="29">
    <source>
        <dbReference type="EMBL" id="OAA66443.1"/>
    </source>
</evidence>
<evidence type="ECO:0000256" key="16">
    <source>
        <dbReference type="ARBA" id="ARBA00035852"/>
    </source>
</evidence>
<evidence type="ECO:0000256" key="23">
    <source>
        <dbReference type="ARBA" id="ARBA00047734"/>
    </source>
</evidence>
<evidence type="ECO:0000313" key="30">
    <source>
        <dbReference type="Proteomes" id="UP000076874"/>
    </source>
</evidence>
<keyword evidence="11" id="KW-0809">Transit peptide</keyword>
<evidence type="ECO:0000256" key="6">
    <source>
        <dbReference type="ARBA" id="ARBA00022490"/>
    </source>
</evidence>
<keyword evidence="5" id="KW-1003">Cell membrane</keyword>
<evidence type="ECO:0000256" key="12">
    <source>
        <dbReference type="ARBA" id="ARBA00023098"/>
    </source>
</evidence>
<dbReference type="STRING" id="1081102.A0A167YLF3"/>
<comment type="catalytic activity">
    <reaction evidence="16">
        <text>(5Z,8Z,11Z,14Z)-eicosatetraenoyl-CoA + H2O = (5Z,8Z,11Z,14Z)-eicosatetraenoate + CoA + H(+)</text>
        <dbReference type="Rhea" id="RHEA:40151"/>
        <dbReference type="ChEBI" id="CHEBI:15377"/>
        <dbReference type="ChEBI" id="CHEBI:15378"/>
        <dbReference type="ChEBI" id="CHEBI:32395"/>
        <dbReference type="ChEBI" id="CHEBI:57287"/>
        <dbReference type="ChEBI" id="CHEBI:57368"/>
    </reaction>
    <physiologicalReaction direction="left-to-right" evidence="16">
        <dbReference type="Rhea" id="RHEA:40152"/>
    </physiologicalReaction>
</comment>
<dbReference type="Proteomes" id="UP000076874">
    <property type="component" value="Unassembled WGS sequence"/>
</dbReference>
<comment type="catalytic activity">
    <reaction evidence="24">
        <text>decanoyl-CoA + H2O = decanoate + CoA + H(+)</text>
        <dbReference type="Rhea" id="RHEA:40059"/>
        <dbReference type="ChEBI" id="CHEBI:15377"/>
        <dbReference type="ChEBI" id="CHEBI:15378"/>
        <dbReference type="ChEBI" id="CHEBI:27689"/>
        <dbReference type="ChEBI" id="CHEBI:57287"/>
        <dbReference type="ChEBI" id="CHEBI:61430"/>
    </reaction>
    <physiologicalReaction direction="left-to-right" evidence="24">
        <dbReference type="Rhea" id="RHEA:40060"/>
    </physiologicalReaction>
</comment>
<comment type="catalytic activity">
    <reaction evidence="22">
        <text>octanoyl-CoA + H2O = octanoate + CoA + H(+)</text>
        <dbReference type="Rhea" id="RHEA:30143"/>
        <dbReference type="ChEBI" id="CHEBI:15377"/>
        <dbReference type="ChEBI" id="CHEBI:15378"/>
        <dbReference type="ChEBI" id="CHEBI:25646"/>
        <dbReference type="ChEBI" id="CHEBI:57287"/>
        <dbReference type="ChEBI" id="CHEBI:57386"/>
    </reaction>
    <physiologicalReaction direction="left-to-right" evidence="22">
        <dbReference type="Rhea" id="RHEA:30144"/>
    </physiologicalReaction>
</comment>
<evidence type="ECO:0000259" key="28">
    <source>
        <dbReference type="Pfam" id="PF03061"/>
    </source>
</evidence>
<dbReference type="EMBL" id="AZHD01000002">
    <property type="protein sequence ID" value="OAA66443.1"/>
    <property type="molecule type" value="Genomic_DNA"/>
</dbReference>
<sequence>MHQGPDLQDALNHFRRTPWCAELLDAPGVVCKVPVSRRARGHPGEPLLSQDQLVRTALNTPDALPYMLLFHKDPEVEVANAAETAQSPPASPSGPAFFIRSVSLLLDLQRHLAGFSGAIHGGFLATAMDEVMGSLLVANYTHQREQERKHQNTQQQQQQRRRWRPPAHIMDMQDGVRIMTASMHIRFQRPLMLPRTVVTTATLSRIEGRKIYLDVTVHDHEEVVYARGEGMWMILLPKQGSL</sequence>
<evidence type="ECO:0000256" key="24">
    <source>
        <dbReference type="ARBA" id="ARBA00047969"/>
    </source>
</evidence>
<organism evidence="29 30">
    <name type="scientific">Niveomyces insectorum RCEF 264</name>
    <dbReference type="NCBI Taxonomy" id="1081102"/>
    <lineage>
        <taxon>Eukaryota</taxon>
        <taxon>Fungi</taxon>
        <taxon>Dikarya</taxon>
        <taxon>Ascomycota</taxon>
        <taxon>Pezizomycotina</taxon>
        <taxon>Sordariomycetes</taxon>
        <taxon>Hypocreomycetidae</taxon>
        <taxon>Hypocreales</taxon>
        <taxon>Cordycipitaceae</taxon>
        <taxon>Niveomyces</taxon>
    </lineage>
</organism>
<evidence type="ECO:0000256" key="25">
    <source>
        <dbReference type="ARBA" id="ARBA00048074"/>
    </source>
</evidence>
<dbReference type="EC" id="3.1.2.2" evidence="19"/>
<evidence type="ECO:0000256" key="21">
    <source>
        <dbReference type="ARBA" id="ARBA00043210"/>
    </source>
</evidence>
<evidence type="ECO:0000256" key="1">
    <source>
        <dbReference type="ARBA" id="ARBA00004496"/>
    </source>
</evidence>
<keyword evidence="6" id="KW-0963">Cytoplasm</keyword>
<dbReference type="GO" id="GO:0016787">
    <property type="term" value="F:hydrolase activity"/>
    <property type="evidence" value="ECO:0007669"/>
    <property type="project" value="UniProtKB-KW"/>
</dbReference>
<dbReference type="Gene3D" id="3.10.129.10">
    <property type="entry name" value="Hotdog Thioesterase"/>
    <property type="match status" value="1"/>
</dbReference>
<dbReference type="InterPro" id="IPR052365">
    <property type="entry name" value="THEM4/THEM5_acyl-CoA_thioest"/>
</dbReference>
<comment type="caution">
    <text evidence="29">The sequence shown here is derived from an EMBL/GenBank/DDBJ whole genome shotgun (WGS) entry which is preliminary data.</text>
</comment>
<proteinExistence type="inferred from homology"/>
<keyword evidence="7" id="KW-0053">Apoptosis</keyword>
<feature type="domain" description="Thioesterase" evidence="28">
    <location>
        <begin position="117"/>
        <end position="223"/>
    </location>
</feature>
<evidence type="ECO:0000256" key="19">
    <source>
        <dbReference type="ARBA" id="ARBA00038848"/>
    </source>
</evidence>
<keyword evidence="12" id="KW-0443">Lipid metabolism</keyword>
<dbReference type="InterPro" id="IPR029069">
    <property type="entry name" value="HotDog_dom_sf"/>
</dbReference>
<dbReference type="GO" id="GO:0005758">
    <property type="term" value="C:mitochondrial intermembrane space"/>
    <property type="evidence" value="ECO:0007669"/>
    <property type="project" value="UniProtKB-SubCell"/>
</dbReference>
<comment type="catalytic activity">
    <reaction evidence="25">
        <text>dodecanoyl-CoA + H2O = dodecanoate + CoA + H(+)</text>
        <dbReference type="Rhea" id="RHEA:30135"/>
        <dbReference type="ChEBI" id="CHEBI:15377"/>
        <dbReference type="ChEBI" id="CHEBI:15378"/>
        <dbReference type="ChEBI" id="CHEBI:18262"/>
        <dbReference type="ChEBI" id="CHEBI:57287"/>
        <dbReference type="ChEBI" id="CHEBI:57375"/>
    </reaction>
    <physiologicalReaction direction="left-to-right" evidence="25">
        <dbReference type="Rhea" id="RHEA:30136"/>
    </physiologicalReaction>
</comment>
<evidence type="ECO:0000256" key="26">
    <source>
        <dbReference type="ARBA" id="ARBA00048180"/>
    </source>
</evidence>
<keyword evidence="8" id="KW-0999">Mitochondrion inner membrane</keyword>
<dbReference type="GO" id="GO:0006631">
    <property type="term" value="P:fatty acid metabolic process"/>
    <property type="evidence" value="ECO:0007669"/>
    <property type="project" value="UniProtKB-KW"/>
</dbReference>
<dbReference type="SUPFAM" id="SSF54637">
    <property type="entry name" value="Thioesterase/thiol ester dehydrase-isomerase"/>
    <property type="match status" value="1"/>
</dbReference>
<evidence type="ECO:0000256" key="22">
    <source>
        <dbReference type="ARBA" id="ARBA00047588"/>
    </source>
</evidence>
<gene>
    <name evidence="29" type="ORF">SPI_01019</name>
</gene>
<dbReference type="PANTHER" id="PTHR12418">
    <property type="entry name" value="ACYL-COENZYME A THIOESTERASE THEM4"/>
    <property type="match status" value="1"/>
</dbReference>
<evidence type="ECO:0000256" key="17">
    <source>
        <dbReference type="ARBA" id="ARBA00037002"/>
    </source>
</evidence>
<evidence type="ECO:0000256" key="10">
    <source>
        <dbReference type="ARBA" id="ARBA00022832"/>
    </source>
</evidence>
<evidence type="ECO:0000256" key="18">
    <source>
        <dbReference type="ARBA" id="ARBA00038456"/>
    </source>
</evidence>
<dbReference type="InterPro" id="IPR006683">
    <property type="entry name" value="Thioestr_dom"/>
</dbReference>
<keyword evidence="30" id="KW-1185">Reference proteome</keyword>
<comment type="catalytic activity">
    <reaction evidence="26">
        <text>tetradecanoyl-CoA + H2O = tetradecanoate + CoA + H(+)</text>
        <dbReference type="Rhea" id="RHEA:40119"/>
        <dbReference type="ChEBI" id="CHEBI:15377"/>
        <dbReference type="ChEBI" id="CHEBI:15378"/>
        <dbReference type="ChEBI" id="CHEBI:30807"/>
        <dbReference type="ChEBI" id="CHEBI:57287"/>
        <dbReference type="ChEBI" id="CHEBI:57385"/>
    </reaction>
    <physiologicalReaction direction="left-to-right" evidence="26">
        <dbReference type="Rhea" id="RHEA:40120"/>
    </physiologicalReaction>
</comment>
<evidence type="ECO:0000256" key="3">
    <source>
        <dbReference type="ARBA" id="ARBA00004632"/>
    </source>
</evidence>
<evidence type="ECO:0000256" key="13">
    <source>
        <dbReference type="ARBA" id="ARBA00023128"/>
    </source>
</evidence>
<protein>
    <recommendedName>
        <fullName evidence="20">Acyl-coenzyme A thioesterase THEM4</fullName>
        <ecNumber evidence="19">3.1.2.2</ecNumber>
    </recommendedName>
    <alternativeName>
        <fullName evidence="21">Thioesterase superfamily member 4</fullName>
    </alternativeName>
</protein>
<comment type="catalytic activity">
    <reaction evidence="17">
        <text>(9Z)-octadecenoyl-CoA + H2O = (9Z)-octadecenoate + CoA + H(+)</text>
        <dbReference type="Rhea" id="RHEA:40139"/>
        <dbReference type="ChEBI" id="CHEBI:15377"/>
        <dbReference type="ChEBI" id="CHEBI:15378"/>
        <dbReference type="ChEBI" id="CHEBI:30823"/>
        <dbReference type="ChEBI" id="CHEBI:57287"/>
        <dbReference type="ChEBI" id="CHEBI:57387"/>
    </reaction>
    <physiologicalReaction direction="left-to-right" evidence="17">
        <dbReference type="Rhea" id="RHEA:40140"/>
    </physiologicalReaction>
</comment>
<dbReference type="PANTHER" id="PTHR12418:SF19">
    <property type="entry name" value="ACYL-COENZYME A THIOESTERASE THEM4"/>
    <property type="match status" value="1"/>
</dbReference>
<keyword evidence="15" id="KW-0966">Cell projection</keyword>
<keyword evidence="10" id="KW-0276">Fatty acid metabolism</keyword>
<evidence type="ECO:0000256" key="14">
    <source>
        <dbReference type="ARBA" id="ARBA00023136"/>
    </source>
</evidence>
<accession>A0A167YLF3</accession>
<evidence type="ECO:0000256" key="11">
    <source>
        <dbReference type="ARBA" id="ARBA00022946"/>
    </source>
</evidence>
<keyword evidence="13" id="KW-0496">Mitochondrion</keyword>
<keyword evidence="9" id="KW-0378">Hydrolase</keyword>
<dbReference type="OrthoDB" id="506431at2759"/>
<comment type="catalytic activity">
    <reaction evidence="23">
        <text>hexadecanoyl-CoA + H2O = hexadecanoate + CoA + H(+)</text>
        <dbReference type="Rhea" id="RHEA:16645"/>
        <dbReference type="ChEBI" id="CHEBI:7896"/>
        <dbReference type="ChEBI" id="CHEBI:15377"/>
        <dbReference type="ChEBI" id="CHEBI:15378"/>
        <dbReference type="ChEBI" id="CHEBI:57287"/>
        <dbReference type="ChEBI" id="CHEBI:57379"/>
        <dbReference type="EC" id="3.1.2.2"/>
    </reaction>
    <physiologicalReaction direction="left-to-right" evidence="23">
        <dbReference type="Rhea" id="RHEA:16646"/>
    </physiologicalReaction>
</comment>
<comment type="subcellular location">
    <subcellularLocation>
        <location evidence="3">Cell projection</location>
        <location evidence="3">Ruffle membrane</location>
    </subcellularLocation>
    <subcellularLocation>
        <location evidence="1">Cytoplasm</location>
    </subcellularLocation>
    <subcellularLocation>
        <location evidence="4">Mitochondrion inner membrane</location>
        <topology evidence="4">Peripheral membrane protein</topology>
    </subcellularLocation>
    <subcellularLocation>
        <location evidence="2">Mitochondrion intermembrane space</location>
    </subcellularLocation>
</comment>
<evidence type="ECO:0000256" key="20">
    <source>
        <dbReference type="ARBA" id="ARBA00040123"/>
    </source>
</evidence>
<evidence type="ECO:0000256" key="15">
    <source>
        <dbReference type="ARBA" id="ARBA00023273"/>
    </source>
</evidence>
<dbReference type="GO" id="GO:0005743">
    <property type="term" value="C:mitochondrial inner membrane"/>
    <property type="evidence" value="ECO:0007669"/>
    <property type="project" value="UniProtKB-SubCell"/>
</dbReference>
<keyword evidence="14" id="KW-0472">Membrane</keyword>
<dbReference type="CDD" id="cd03443">
    <property type="entry name" value="PaaI_thioesterase"/>
    <property type="match status" value="1"/>
</dbReference>
<evidence type="ECO:0000256" key="2">
    <source>
        <dbReference type="ARBA" id="ARBA00004569"/>
    </source>
</evidence>
<evidence type="ECO:0000256" key="8">
    <source>
        <dbReference type="ARBA" id="ARBA00022792"/>
    </source>
</evidence>
<evidence type="ECO:0000256" key="7">
    <source>
        <dbReference type="ARBA" id="ARBA00022703"/>
    </source>
</evidence>
<dbReference type="GO" id="GO:0006915">
    <property type="term" value="P:apoptotic process"/>
    <property type="evidence" value="ECO:0007669"/>
    <property type="project" value="UniProtKB-KW"/>
</dbReference>
<name>A0A167YLF3_9HYPO</name>
<evidence type="ECO:0000256" key="5">
    <source>
        <dbReference type="ARBA" id="ARBA00022475"/>
    </source>
</evidence>
<dbReference type="AlphaFoldDB" id="A0A167YLF3"/>
<evidence type="ECO:0000256" key="27">
    <source>
        <dbReference type="SAM" id="MobiDB-lite"/>
    </source>
</evidence>